<dbReference type="Pfam" id="PF01266">
    <property type="entry name" value="DAO"/>
    <property type="match status" value="1"/>
</dbReference>
<reference evidence="6" key="2">
    <citation type="submission" date="2020-09" db="EMBL/GenBank/DDBJ databases">
        <authorList>
            <person name="Sun Q."/>
            <person name="Zhou Y."/>
        </authorList>
    </citation>
    <scope>NUCLEOTIDE SEQUENCE</scope>
    <source>
        <strain evidence="6">CGMCC 1.16134</strain>
    </source>
</reference>
<dbReference type="InterPro" id="IPR006076">
    <property type="entry name" value="FAD-dep_OxRdtase"/>
</dbReference>
<gene>
    <name evidence="6" type="primary">solA</name>
    <name evidence="6" type="ORF">GCM10010912_27980</name>
</gene>
<dbReference type="GO" id="GO:0008115">
    <property type="term" value="F:sarcosine oxidase activity"/>
    <property type="evidence" value="ECO:0007669"/>
    <property type="project" value="TreeGrafter"/>
</dbReference>
<dbReference type="Proteomes" id="UP000637643">
    <property type="component" value="Unassembled WGS sequence"/>
</dbReference>
<name>A0A917CBE6_9BACL</name>
<dbReference type="SUPFAM" id="SSF51905">
    <property type="entry name" value="FAD/NAD(P)-binding domain"/>
    <property type="match status" value="1"/>
</dbReference>
<dbReference type="InterPro" id="IPR045170">
    <property type="entry name" value="MTOX"/>
</dbReference>
<dbReference type="PANTHER" id="PTHR10961:SF7">
    <property type="entry name" value="FAD DEPENDENT OXIDOREDUCTASE DOMAIN-CONTAINING PROTEIN"/>
    <property type="match status" value="1"/>
</dbReference>
<proteinExistence type="predicted"/>
<evidence type="ECO:0000256" key="3">
    <source>
        <dbReference type="ARBA" id="ARBA00022827"/>
    </source>
</evidence>
<evidence type="ECO:0000256" key="4">
    <source>
        <dbReference type="ARBA" id="ARBA00023002"/>
    </source>
</evidence>
<protein>
    <submittedName>
        <fullName evidence="6">N-methyl-L-tryptophan oxidase</fullName>
    </submittedName>
</protein>
<dbReference type="PANTHER" id="PTHR10961">
    <property type="entry name" value="PEROXISOMAL SARCOSINE OXIDASE"/>
    <property type="match status" value="1"/>
</dbReference>
<dbReference type="NCBIfam" id="NF008425">
    <property type="entry name" value="PRK11259.1"/>
    <property type="match status" value="1"/>
</dbReference>
<keyword evidence="7" id="KW-1185">Reference proteome</keyword>
<accession>A0A917CBE6</accession>
<keyword evidence="3" id="KW-0274">FAD</keyword>
<dbReference type="RefSeq" id="WP_189025746.1">
    <property type="nucleotide sequence ID" value="NZ_BMKR01000010.1"/>
</dbReference>
<evidence type="ECO:0000256" key="1">
    <source>
        <dbReference type="ARBA" id="ARBA00001974"/>
    </source>
</evidence>
<keyword evidence="2" id="KW-0285">Flavoprotein</keyword>
<dbReference type="GO" id="GO:0050660">
    <property type="term" value="F:flavin adenine dinucleotide binding"/>
    <property type="evidence" value="ECO:0007669"/>
    <property type="project" value="InterPro"/>
</dbReference>
<dbReference type="SUPFAM" id="SSF54373">
    <property type="entry name" value="FAD-linked reductases, C-terminal domain"/>
    <property type="match status" value="1"/>
</dbReference>
<keyword evidence="4" id="KW-0560">Oxidoreductase</keyword>
<reference evidence="6" key="1">
    <citation type="journal article" date="2014" name="Int. J. Syst. Evol. Microbiol.">
        <title>Complete genome sequence of Corynebacterium casei LMG S-19264T (=DSM 44701T), isolated from a smear-ripened cheese.</title>
        <authorList>
            <consortium name="US DOE Joint Genome Institute (JGI-PGF)"/>
            <person name="Walter F."/>
            <person name="Albersmeier A."/>
            <person name="Kalinowski J."/>
            <person name="Ruckert C."/>
        </authorList>
    </citation>
    <scope>NUCLEOTIDE SEQUENCE</scope>
    <source>
        <strain evidence="6">CGMCC 1.16134</strain>
    </source>
</reference>
<evidence type="ECO:0000313" key="6">
    <source>
        <dbReference type="EMBL" id="GGF81280.1"/>
    </source>
</evidence>
<comment type="caution">
    <text evidence="6">The sequence shown here is derived from an EMBL/GenBank/DDBJ whole genome shotgun (WGS) entry which is preliminary data.</text>
</comment>
<dbReference type="Gene3D" id="3.50.50.60">
    <property type="entry name" value="FAD/NAD(P)-binding domain"/>
    <property type="match status" value="1"/>
</dbReference>
<dbReference type="Gene3D" id="3.30.9.10">
    <property type="entry name" value="D-Amino Acid Oxidase, subunit A, domain 2"/>
    <property type="match status" value="1"/>
</dbReference>
<dbReference type="InterPro" id="IPR036188">
    <property type="entry name" value="FAD/NAD-bd_sf"/>
</dbReference>
<feature type="domain" description="FAD dependent oxidoreductase" evidence="5">
    <location>
        <begin position="8"/>
        <end position="359"/>
    </location>
</feature>
<organism evidence="6 7">
    <name type="scientific">Paenibacillus albidus</name>
    <dbReference type="NCBI Taxonomy" id="2041023"/>
    <lineage>
        <taxon>Bacteria</taxon>
        <taxon>Bacillati</taxon>
        <taxon>Bacillota</taxon>
        <taxon>Bacilli</taxon>
        <taxon>Bacillales</taxon>
        <taxon>Paenibacillaceae</taxon>
        <taxon>Paenibacillus</taxon>
    </lineage>
</organism>
<evidence type="ECO:0000259" key="5">
    <source>
        <dbReference type="Pfam" id="PF01266"/>
    </source>
</evidence>
<evidence type="ECO:0000256" key="2">
    <source>
        <dbReference type="ARBA" id="ARBA00022630"/>
    </source>
</evidence>
<comment type="cofactor">
    <cofactor evidence="1">
        <name>FAD</name>
        <dbReference type="ChEBI" id="CHEBI:57692"/>
    </cofactor>
</comment>
<sequence length="393" mass="42811">MTIRPGYDVIIVGAGSMGMSAGYHLARRGVKTLLIDAFDPPHTEGSHHGDTRLIRHAYSGGPAYIDMAKRADVLWQEAEQETGTKLLVRSGVLNAADSAVYSFAGRLAEAERRGVRVERLDAAEIRRRWPALNLTDRFEAMFEPDAGYLFSERCVAAYRQLALAHGAELRVHTPVRKVTARPGGVTVHTKHGEVHGAMAILSAGAWFETLEPYIHLPVRAVRKVVGWFESDSRAFDAGSFPGFTLGTEEGGYYGFPSIGGAGLKIGRHDTGQPWKPGDKLEPFGSEASDEGDLRRVLERYMPGAAGKLLRGAVCKYEHSPDEDFIIDRHPQHDHVLVAGGFSGHGFKFSSVVGEILADLVTDGRSGLNIKPFSLSRFDRPAQPDAGLTLEGIE</sequence>
<dbReference type="GO" id="GO:0005829">
    <property type="term" value="C:cytosol"/>
    <property type="evidence" value="ECO:0007669"/>
    <property type="project" value="TreeGrafter"/>
</dbReference>
<dbReference type="EMBL" id="BMKR01000010">
    <property type="protein sequence ID" value="GGF81280.1"/>
    <property type="molecule type" value="Genomic_DNA"/>
</dbReference>
<dbReference type="AlphaFoldDB" id="A0A917CBE6"/>
<evidence type="ECO:0000313" key="7">
    <source>
        <dbReference type="Proteomes" id="UP000637643"/>
    </source>
</evidence>